<evidence type="ECO:0000313" key="4">
    <source>
        <dbReference type="Proteomes" id="UP000244978"/>
    </source>
</evidence>
<name>A0A2U1SYC2_9MICO</name>
<keyword evidence="1" id="KW-0472">Membrane</keyword>
<organism evidence="3 4">
    <name type="scientific">Homoserinimonas hongtaonis</name>
    <dbReference type="NCBI Taxonomy" id="2079791"/>
    <lineage>
        <taxon>Bacteria</taxon>
        <taxon>Bacillati</taxon>
        <taxon>Actinomycetota</taxon>
        <taxon>Actinomycetes</taxon>
        <taxon>Micrococcales</taxon>
        <taxon>Microbacteriaceae</taxon>
        <taxon>Homoserinimonas</taxon>
    </lineage>
</organism>
<accession>A0A2U1SYC2</accession>
<feature type="transmembrane region" description="Helical" evidence="1">
    <location>
        <begin position="295"/>
        <end position="316"/>
    </location>
</feature>
<keyword evidence="2" id="KW-0732">Signal</keyword>
<keyword evidence="4" id="KW-1185">Reference proteome</keyword>
<feature type="transmembrane region" description="Helical" evidence="1">
    <location>
        <begin position="267"/>
        <end position="288"/>
    </location>
</feature>
<gene>
    <name evidence="3" type="ORF">DF220_01215</name>
</gene>
<evidence type="ECO:0000313" key="3">
    <source>
        <dbReference type="EMBL" id="PWB96606.1"/>
    </source>
</evidence>
<feature type="chain" id="PRO_5015569526" evidence="2">
    <location>
        <begin position="32"/>
        <end position="332"/>
    </location>
</feature>
<evidence type="ECO:0000256" key="2">
    <source>
        <dbReference type="SAM" id="SignalP"/>
    </source>
</evidence>
<sequence>MKGGIVKGMKSVTALGIGLAVSLATVQPAAATEAPQTVNTAHTSSEILDASARAAAAMQDFGIAPGNYIHVDQADAAFFDEVADLALADMAEPTPAPGTACTPGGRAAYAAQIAAVNSARDSNARTPAQETMYMYLSHYIDMSPSHVGTTCNHNSEAPRYSAWITSSDRNAYDQFLATMNLTSAVTTFGDAVSAAGVLQGSPNLTRNISKVADAAAFLTEAADFTFSANAALGLADQLVVSHQNGDTAEQAIADLEASLSPDMPTTYAAAATGVAAALLAPSIVLPVVGIGLAVLPVYTMLGATIINYAAWSSLIYTSNGRVSGRMMRYLGM</sequence>
<keyword evidence="1" id="KW-0812">Transmembrane</keyword>
<evidence type="ECO:0000256" key="1">
    <source>
        <dbReference type="SAM" id="Phobius"/>
    </source>
</evidence>
<dbReference type="AlphaFoldDB" id="A0A2U1SYC2"/>
<reference evidence="4" key="1">
    <citation type="submission" date="2018-04" db="EMBL/GenBank/DDBJ databases">
        <authorList>
            <person name="Liu S."/>
            <person name="Wang Z."/>
            <person name="Li J."/>
        </authorList>
    </citation>
    <scope>NUCLEOTIDE SEQUENCE [LARGE SCALE GENOMIC DNA]</scope>
    <source>
        <strain evidence="4">S1194</strain>
    </source>
</reference>
<dbReference type="Proteomes" id="UP000244978">
    <property type="component" value="Unassembled WGS sequence"/>
</dbReference>
<keyword evidence="1" id="KW-1133">Transmembrane helix</keyword>
<dbReference type="EMBL" id="QEEX01000001">
    <property type="protein sequence ID" value="PWB96606.1"/>
    <property type="molecule type" value="Genomic_DNA"/>
</dbReference>
<protein>
    <submittedName>
        <fullName evidence="3">Uncharacterized protein</fullName>
    </submittedName>
</protein>
<proteinExistence type="predicted"/>
<feature type="signal peptide" evidence="2">
    <location>
        <begin position="1"/>
        <end position="31"/>
    </location>
</feature>
<comment type="caution">
    <text evidence="3">The sequence shown here is derived from an EMBL/GenBank/DDBJ whole genome shotgun (WGS) entry which is preliminary data.</text>
</comment>